<feature type="domain" description="C2H2-type" evidence="9">
    <location>
        <begin position="153"/>
        <end position="180"/>
    </location>
</feature>
<feature type="region of interest" description="Disordered" evidence="8">
    <location>
        <begin position="201"/>
        <end position="292"/>
    </location>
</feature>
<feature type="domain" description="C2H2-type" evidence="9">
    <location>
        <begin position="124"/>
        <end position="151"/>
    </location>
</feature>
<dbReference type="InterPro" id="IPR013087">
    <property type="entry name" value="Znf_C2H2_type"/>
</dbReference>
<dbReference type="InterPro" id="IPR036236">
    <property type="entry name" value="Znf_C2H2_sf"/>
</dbReference>
<dbReference type="Proteomes" id="UP001642540">
    <property type="component" value="Unassembled WGS sequence"/>
</dbReference>
<reference evidence="10 11" key="1">
    <citation type="submission" date="2024-08" db="EMBL/GenBank/DDBJ databases">
        <authorList>
            <person name="Cucini C."/>
            <person name="Frati F."/>
        </authorList>
    </citation>
    <scope>NUCLEOTIDE SEQUENCE [LARGE SCALE GENOMIC DNA]</scope>
</reference>
<feature type="domain" description="C2H2-type" evidence="9">
    <location>
        <begin position="39"/>
        <end position="67"/>
    </location>
</feature>
<dbReference type="Pfam" id="PF00096">
    <property type="entry name" value="zf-C2H2"/>
    <property type="match status" value="2"/>
</dbReference>
<proteinExistence type="predicted"/>
<evidence type="ECO:0000256" key="4">
    <source>
        <dbReference type="ARBA" id="ARBA00022771"/>
    </source>
</evidence>
<evidence type="ECO:0000313" key="10">
    <source>
        <dbReference type="EMBL" id="CAL8114636.1"/>
    </source>
</evidence>
<evidence type="ECO:0000256" key="7">
    <source>
        <dbReference type="PROSITE-ProRule" id="PRU00042"/>
    </source>
</evidence>
<evidence type="ECO:0000313" key="11">
    <source>
        <dbReference type="Proteomes" id="UP001642540"/>
    </source>
</evidence>
<dbReference type="EMBL" id="CAXLJM020000050">
    <property type="protein sequence ID" value="CAL8114636.1"/>
    <property type="molecule type" value="Genomic_DNA"/>
</dbReference>
<evidence type="ECO:0000256" key="2">
    <source>
        <dbReference type="ARBA" id="ARBA00022723"/>
    </source>
</evidence>
<name>A0ABP1R2K3_9HEXA</name>
<dbReference type="PANTHER" id="PTHR16515">
    <property type="entry name" value="PR DOMAIN ZINC FINGER PROTEIN"/>
    <property type="match status" value="1"/>
</dbReference>
<dbReference type="SMART" id="SM00355">
    <property type="entry name" value="ZnF_C2H2"/>
    <property type="match status" value="7"/>
</dbReference>
<evidence type="ECO:0000259" key="9">
    <source>
        <dbReference type="PROSITE" id="PS50157"/>
    </source>
</evidence>
<dbReference type="PROSITE" id="PS50157">
    <property type="entry name" value="ZINC_FINGER_C2H2_2"/>
    <property type="match status" value="6"/>
</dbReference>
<feature type="compositionally biased region" description="Polar residues" evidence="8">
    <location>
        <begin position="229"/>
        <end position="240"/>
    </location>
</feature>
<keyword evidence="2" id="KW-0479">Metal-binding</keyword>
<feature type="domain" description="C2H2-type" evidence="9">
    <location>
        <begin position="9"/>
        <end position="36"/>
    </location>
</feature>
<evidence type="ECO:0000256" key="3">
    <source>
        <dbReference type="ARBA" id="ARBA00022737"/>
    </source>
</evidence>
<evidence type="ECO:0000256" key="5">
    <source>
        <dbReference type="ARBA" id="ARBA00022833"/>
    </source>
</evidence>
<keyword evidence="5" id="KW-0862">Zinc</keyword>
<keyword evidence="4 7" id="KW-0863">Zinc-finger</keyword>
<evidence type="ECO:0000256" key="1">
    <source>
        <dbReference type="ARBA" id="ARBA00004123"/>
    </source>
</evidence>
<protein>
    <recommendedName>
        <fullName evidence="9">C2H2-type domain-containing protein</fullName>
    </recommendedName>
</protein>
<keyword evidence="6" id="KW-0539">Nucleus</keyword>
<accession>A0ABP1R2K3</accession>
<feature type="compositionally biased region" description="Low complexity" evidence="8">
    <location>
        <begin position="266"/>
        <end position="283"/>
    </location>
</feature>
<gene>
    <name evidence="10" type="ORF">ODALV1_LOCUS16548</name>
</gene>
<dbReference type="InterPro" id="IPR050331">
    <property type="entry name" value="Zinc_finger"/>
</dbReference>
<feature type="compositionally biased region" description="Basic residues" evidence="8">
    <location>
        <begin position="210"/>
        <end position="223"/>
    </location>
</feature>
<organism evidence="10 11">
    <name type="scientific">Orchesella dallaii</name>
    <dbReference type="NCBI Taxonomy" id="48710"/>
    <lineage>
        <taxon>Eukaryota</taxon>
        <taxon>Metazoa</taxon>
        <taxon>Ecdysozoa</taxon>
        <taxon>Arthropoda</taxon>
        <taxon>Hexapoda</taxon>
        <taxon>Collembola</taxon>
        <taxon>Entomobryomorpha</taxon>
        <taxon>Entomobryoidea</taxon>
        <taxon>Orchesellidae</taxon>
        <taxon>Orchesellinae</taxon>
        <taxon>Orchesella</taxon>
    </lineage>
</organism>
<keyword evidence="3" id="KW-0677">Repeat</keyword>
<feature type="domain" description="C2H2-type" evidence="9">
    <location>
        <begin position="68"/>
        <end position="95"/>
    </location>
</feature>
<evidence type="ECO:0000256" key="8">
    <source>
        <dbReference type="SAM" id="MobiDB-lite"/>
    </source>
</evidence>
<feature type="domain" description="C2H2-type" evidence="9">
    <location>
        <begin position="96"/>
        <end position="123"/>
    </location>
</feature>
<comment type="subcellular location">
    <subcellularLocation>
        <location evidence="1">Nucleus</location>
    </subcellularLocation>
</comment>
<dbReference type="PANTHER" id="PTHR16515:SF66">
    <property type="entry name" value="C2H2-TYPE DOMAIN-CONTAINING PROTEIN"/>
    <property type="match status" value="1"/>
</dbReference>
<dbReference type="Gene3D" id="3.30.160.60">
    <property type="entry name" value="Classic Zinc Finger"/>
    <property type="match status" value="4"/>
</dbReference>
<keyword evidence="11" id="KW-1185">Reference proteome</keyword>
<dbReference type="PROSITE" id="PS00028">
    <property type="entry name" value="ZINC_FINGER_C2H2_1"/>
    <property type="match status" value="7"/>
</dbReference>
<evidence type="ECO:0000256" key="6">
    <source>
        <dbReference type="ARBA" id="ARBA00023242"/>
    </source>
</evidence>
<sequence length="335" mass="39356">MPGKIHGPHICHICDRVLKKRIYLKKHLETHLSAQDKRHLCKFCSKKFSIRDYLNKHIALVHKKLKQQSCVFCERAFTRPPTLFRHIKSHIGEKDFWCEICGEEFTRTRLLKDHKIVHDKDKKLKCPTCSKGFNHYSSFDRHKALHRENKVTWECVICSKHLGNKSYLQAHIRIHLNEKPYSCSVCKEEFKFFIERKNHMQRDHGENQKLTRKRKSSKDKKSFKGGGSATPSEEVTQENLSAHGLEENPPGASDADCKRVNKKKSTIPTEESQSTSQSASQSESVREKSPPPEVRWCEICGEEFSGEKMEKKYAMHIVTEKHYIMDYNDYEWYYE</sequence>
<comment type="caution">
    <text evidence="10">The sequence shown here is derived from an EMBL/GenBank/DDBJ whole genome shotgun (WGS) entry which is preliminary data.</text>
</comment>
<dbReference type="SUPFAM" id="SSF57667">
    <property type="entry name" value="beta-beta-alpha zinc fingers"/>
    <property type="match status" value="3"/>
</dbReference>